<feature type="transmembrane region" description="Helical" evidence="1">
    <location>
        <begin position="81"/>
        <end position="106"/>
    </location>
</feature>
<organism evidence="3">
    <name type="scientific">freshwater metagenome</name>
    <dbReference type="NCBI Taxonomy" id="449393"/>
    <lineage>
        <taxon>unclassified sequences</taxon>
        <taxon>metagenomes</taxon>
        <taxon>ecological metagenomes</taxon>
    </lineage>
</organism>
<sequence length="574" mass="60663">MNRSRRTLDRIGGPYAITWTAFWVTYALNLVTHFAGNPGLDAPVLTRLVLVTLSQVAIWLVLLAGRALFLRGVAERPRPFMTLLLFALAGIVRGFVIGVGLVYVGADSSPQFAYRGLAGLFTISTVLTVTAIAVNATREHESRLSTLLASNAALREARSQMTAVIDERNEAAVERIRAELLKEFEALDPEHPAESVSILQRAASDTVRPLSHDLASTVPSWSPTGTVPVSPAINWPLVFDLASRGRPLRPLATGIAMALISFVFVTVFFGPAAGLLLTADALFGCWILLAAGNALLARVLPGRPIQARIIAVTVVGLGAGAIVGFGAFALAQGSVTGQWTWFGSTVITGAMAWLLTIGRAVDEQQGFDEASLAAAVGSLRWEVARVGQVQWHQQQALSRALHGPIQSAVTAAAIRLDGAARSGADTTSLMEQTRDQLREALSLLGDEQASLTTMTGTLTSLREAWRGVCRVDDTASPAVIDALDADELCRSCVGEVLTEAVSNAVRHGGATVIDLTIELGDNVVHIEVRDDGTGGDANASPGLGTRILTECSTQWHRGATGGGHVLTASLPIAR</sequence>
<feature type="transmembrane region" description="Helical" evidence="1">
    <location>
        <begin position="309"/>
        <end position="333"/>
    </location>
</feature>
<dbReference type="EMBL" id="CAFBNE010000020">
    <property type="protein sequence ID" value="CAB4940806.1"/>
    <property type="molecule type" value="Genomic_DNA"/>
</dbReference>
<proteinExistence type="predicted"/>
<feature type="transmembrane region" description="Helical" evidence="1">
    <location>
        <begin position="275"/>
        <end position="297"/>
    </location>
</feature>
<feature type="transmembrane region" description="Helical" evidence="1">
    <location>
        <begin position="339"/>
        <end position="357"/>
    </location>
</feature>
<reference evidence="3" key="1">
    <citation type="submission" date="2020-05" db="EMBL/GenBank/DDBJ databases">
        <authorList>
            <person name="Chiriac C."/>
            <person name="Salcher M."/>
            <person name="Ghai R."/>
            <person name="Kavagutti S V."/>
        </authorList>
    </citation>
    <scope>NUCLEOTIDE SEQUENCE</scope>
</reference>
<feature type="transmembrane region" description="Helical" evidence="1">
    <location>
        <begin position="251"/>
        <end position="269"/>
    </location>
</feature>
<keyword evidence="1" id="KW-0812">Transmembrane</keyword>
<feature type="transmembrane region" description="Helical" evidence="1">
    <location>
        <begin position="48"/>
        <end position="69"/>
    </location>
</feature>
<dbReference type="InterPro" id="IPR003594">
    <property type="entry name" value="HATPase_dom"/>
</dbReference>
<dbReference type="InterPro" id="IPR036890">
    <property type="entry name" value="HATPase_C_sf"/>
</dbReference>
<protein>
    <submittedName>
        <fullName evidence="3">Unannotated protein</fullName>
    </submittedName>
</protein>
<evidence type="ECO:0000313" key="3">
    <source>
        <dbReference type="EMBL" id="CAB4940806.1"/>
    </source>
</evidence>
<keyword evidence="1" id="KW-1133">Transmembrane helix</keyword>
<feature type="domain" description="Histidine kinase/HSP90-like ATPase" evidence="2">
    <location>
        <begin position="495"/>
        <end position="566"/>
    </location>
</feature>
<accession>A0A6J7JC88</accession>
<name>A0A6J7JC88_9ZZZZ</name>
<gene>
    <name evidence="3" type="ORF">UFOPK3772_00909</name>
</gene>
<dbReference type="AlphaFoldDB" id="A0A6J7JC88"/>
<dbReference type="SUPFAM" id="SSF55874">
    <property type="entry name" value="ATPase domain of HSP90 chaperone/DNA topoisomerase II/histidine kinase"/>
    <property type="match status" value="1"/>
</dbReference>
<evidence type="ECO:0000259" key="2">
    <source>
        <dbReference type="Pfam" id="PF02518"/>
    </source>
</evidence>
<dbReference type="Pfam" id="PF02518">
    <property type="entry name" value="HATPase_c"/>
    <property type="match status" value="1"/>
</dbReference>
<dbReference type="Gene3D" id="3.30.565.10">
    <property type="entry name" value="Histidine kinase-like ATPase, C-terminal domain"/>
    <property type="match status" value="1"/>
</dbReference>
<feature type="transmembrane region" description="Helical" evidence="1">
    <location>
        <begin position="112"/>
        <end position="134"/>
    </location>
</feature>
<feature type="transmembrane region" description="Helical" evidence="1">
    <location>
        <begin position="12"/>
        <end position="36"/>
    </location>
</feature>
<evidence type="ECO:0000256" key="1">
    <source>
        <dbReference type="SAM" id="Phobius"/>
    </source>
</evidence>
<keyword evidence="1" id="KW-0472">Membrane</keyword>